<dbReference type="InterPro" id="IPR014790">
    <property type="entry name" value="MutL_C"/>
</dbReference>
<dbReference type="Pfam" id="PF13589">
    <property type="entry name" value="HATPase_c_3"/>
    <property type="match status" value="1"/>
</dbReference>
<dbReference type="AlphaFoldDB" id="A0AAV9IE41"/>
<keyword evidence="6" id="KW-1185">Reference proteome</keyword>
<dbReference type="GO" id="GO:0016887">
    <property type="term" value="F:ATP hydrolysis activity"/>
    <property type="evidence" value="ECO:0007669"/>
    <property type="project" value="InterPro"/>
</dbReference>
<dbReference type="EMBL" id="JANCYU010000030">
    <property type="protein sequence ID" value="KAK4525456.1"/>
    <property type="molecule type" value="Genomic_DNA"/>
</dbReference>
<dbReference type="InterPro" id="IPR014721">
    <property type="entry name" value="Ribsml_uS5_D2-typ_fold_subgr"/>
</dbReference>
<dbReference type="SMART" id="SM00853">
    <property type="entry name" value="MutL_C"/>
    <property type="match status" value="1"/>
</dbReference>
<dbReference type="InterPro" id="IPR037198">
    <property type="entry name" value="MutL_C_sf"/>
</dbReference>
<dbReference type="Proteomes" id="UP001300502">
    <property type="component" value="Unassembled WGS sequence"/>
</dbReference>
<dbReference type="GO" id="GO:0032300">
    <property type="term" value="C:mismatch repair complex"/>
    <property type="evidence" value="ECO:0007669"/>
    <property type="project" value="InterPro"/>
</dbReference>
<dbReference type="Pfam" id="PF08676">
    <property type="entry name" value="MutL_C"/>
    <property type="match status" value="1"/>
</dbReference>
<proteinExistence type="inferred from homology"/>
<organism evidence="5 6">
    <name type="scientific">Galdieria yellowstonensis</name>
    <dbReference type="NCBI Taxonomy" id="3028027"/>
    <lineage>
        <taxon>Eukaryota</taxon>
        <taxon>Rhodophyta</taxon>
        <taxon>Bangiophyceae</taxon>
        <taxon>Galdieriales</taxon>
        <taxon>Galdieriaceae</taxon>
        <taxon>Galdieria</taxon>
    </lineage>
</organism>
<dbReference type="InterPro" id="IPR038973">
    <property type="entry name" value="MutL/Mlh/Pms-like"/>
</dbReference>
<evidence type="ECO:0000313" key="5">
    <source>
        <dbReference type="EMBL" id="KAK4525456.1"/>
    </source>
</evidence>
<dbReference type="Gene3D" id="3.30.1540.20">
    <property type="entry name" value="MutL, C-terminal domain, dimerisation subdomain"/>
    <property type="match status" value="1"/>
</dbReference>
<dbReference type="Gene3D" id="3.30.1370.100">
    <property type="entry name" value="MutL, C-terminal domain, regulatory subdomain"/>
    <property type="match status" value="1"/>
</dbReference>
<dbReference type="GO" id="GO:0005524">
    <property type="term" value="F:ATP binding"/>
    <property type="evidence" value="ECO:0007669"/>
    <property type="project" value="InterPro"/>
</dbReference>
<dbReference type="Gene3D" id="3.30.565.10">
    <property type="entry name" value="Histidine kinase-like ATPase, C-terminal domain"/>
    <property type="match status" value="1"/>
</dbReference>
<dbReference type="InterPro" id="IPR002099">
    <property type="entry name" value="MutL/Mlh/PMS"/>
</dbReference>
<dbReference type="GO" id="GO:0006298">
    <property type="term" value="P:mismatch repair"/>
    <property type="evidence" value="ECO:0007669"/>
    <property type="project" value="InterPro"/>
</dbReference>
<dbReference type="InterPro" id="IPR042121">
    <property type="entry name" value="MutL_C_regsub"/>
</dbReference>
<dbReference type="InterPro" id="IPR013507">
    <property type="entry name" value="DNA_mismatch_S5_2-like"/>
</dbReference>
<comment type="caution">
    <text evidence="5">The sequence shown here is derived from an EMBL/GenBank/DDBJ whole genome shotgun (WGS) entry which is preliminary data.</text>
</comment>
<dbReference type="InterPro" id="IPR020568">
    <property type="entry name" value="Ribosomal_Su5_D2-typ_SF"/>
</dbReference>
<dbReference type="GO" id="GO:0030983">
    <property type="term" value="F:mismatched DNA binding"/>
    <property type="evidence" value="ECO:0007669"/>
    <property type="project" value="InterPro"/>
</dbReference>
<dbReference type="InterPro" id="IPR042120">
    <property type="entry name" value="MutL_C_dimsub"/>
</dbReference>
<feature type="domain" description="MutL C-terminal dimerisation" evidence="4">
    <location>
        <begin position="421"/>
        <end position="558"/>
    </location>
</feature>
<evidence type="ECO:0000256" key="3">
    <source>
        <dbReference type="ARBA" id="ARBA00023204"/>
    </source>
</evidence>
<sequence length="610" mass="71370">MPHKCLWVVSPLYLFKKYTCHPLPRCRLRTANCYPRHSIRQLYLRANYQVRQLNRQVIEKIHCDEIIQSPIDVVRELLENAIDAQSTVITLEWQQDLKTIRVMDNGVGMSLTDLELCIQSHTTSKITSVDDLYRIRTLGFRGQALWAISIYSESLSISSRPASEFVGYRLEYSHPMLSEKVIYTPSFVPVPHDVGTCVQVCFYEAATRQQEKQIRNMFQRYALIYPNISFRLRKGEARPHLVYSTCRHYLERVVQILNIPSNELRYHRVQIQDEQQHLVGDIQVIVGLPERIHRARNDWMWTSINGRVLEHSNSSNMFQQVIMEKTKKMIPSGRYPLCLVLIQLKPNLVIWDASPKKSGVQVMQCIQQDLMDKISFCIDRALEISDGVYKDDSEWTNPMLWYPLQRNNAPQSSDTFQKWRVAGQVKNTYVVVETEASVLLLEQHVAHEGVLFEQLCELWRSKTEWISFCSIPSPLLLQGVPQIVIERLKQLHIHSRSLDGRHTWAIDEIPQIIFDMLHKKNSSSMEAQLIRMVDPQRNLEDNLADFACRCAWKNGMQLTEVQMNTLVDEWIHIKGNKRTCPHGRPIFIQLDENYLSRLFKRNWTNVDERN</sequence>
<evidence type="ECO:0000256" key="2">
    <source>
        <dbReference type="ARBA" id="ARBA00022763"/>
    </source>
</evidence>
<dbReference type="Gene3D" id="3.30.230.10">
    <property type="match status" value="1"/>
</dbReference>
<comment type="similarity">
    <text evidence="1">Belongs to the DNA mismatch repair MutL/HexB family.</text>
</comment>
<evidence type="ECO:0000256" key="1">
    <source>
        <dbReference type="ARBA" id="ARBA00006082"/>
    </source>
</evidence>
<dbReference type="SUPFAM" id="SSF54211">
    <property type="entry name" value="Ribosomal protein S5 domain 2-like"/>
    <property type="match status" value="1"/>
</dbReference>
<evidence type="ECO:0000259" key="4">
    <source>
        <dbReference type="SMART" id="SM00853"/>
    </source>
</evidence>
<dbReference type="GO" id="GO:0140664">
    <property type="term" value="F:ATP-dependent DNA damage sensor activity"/>
    <property type="evidence" value="ECO:0007669"/>
    <property type="project" value="InterPro"/>
</dbReference>
<evidence type="ECO:0000313" key="6">
    <source>
        <dbReference type="Proteomes" id="UP001300502"/>
    </source>
</evidence>
<dbReference type="PANTHER" id="PTHR10073">
    <property type="entry name" value="DNA MISMATCH REPAIR PROTEIN MLH, PMS, MUTL"/>
    <property type="match status" value="1"/>
</dbReference>
<keyword evidence="3" id="KW-0234">DNA repair</keyword>
<name>A0AAV9IE41_9RHOD</name>
<protein>
    <recommendedName>
        <fullName evidence="4">MutL C-terminal dimerisation domain-containing protein</fullName>
    </recommendedName>
</protein>
<dbReference type="PANTHER" id="PTHR10073:SF12">
    <property type="entry name" value="DNA MISMATCH REPAIR PROTEIN MLH1"/>
    <property type="match status" value="1"/>
</dbReference>
<reference evidence="5 6" key="1">
    <citation type="submission" date="2022-07" db="EMBL/GenBank/DDBJ databases">
        <title>Genome-wide signatures of adaptation to extreme environments.</title>
        <authorList>
            <person name="Cho C.H."/>
            <person name="Yoon H.S."/>
        </authorList>
    </citation>
    <scope>NUCLEOTIDE SEQUENCE [LARGE SCALE GENOMIC DNA]</scope>
    <source>
        <strain evidence="5 6">108.79 E11</strain>
    </source>
</reference>
<dbReference type="InterPro" id="IPR036890">
    <property type="entry name" value="HATPase_C_sf"/>
</dbReference>
<dbReference type="NCBIfam" id="TIGR00585">
    <property type="entry name" value="mutl"/>
    <property type="match status" value="1"/>
</dbReference>
<accession>A0AAV9IE41</accession>
<gene>
    <name evidence="5" type="ORF">GAYE_SCF12G3364</name>
</gene>
<dbReference type="SUPFAM" id="SSF118116">
    <property type="entry name" value="DNA mismatch repair protein MutL"/>
    <property type="match status" value="1"/>
</dbReference>
<keyword evidence="2" id="KW-0227">DNA damage</keyword>
<dbReference type="SUPFAM" id="SSF55874">
    <property type="entry name" value="ATPase domain of HSP90 chaperone/DNA topoisomerase II/histidine kinase"/>
    <property type="match status" value="1"/>
</dbReference>
<dbReference type="Pfam" id="PF01119">
    <property type="entry name" value="DNA_mis_repair"/>
    <property type="match status" value="1"/>
</dbReference>